<accession>A0A6M3TAH0</accession>
<name>A0A6M3TAH0_9CAUD</name>
<evidence type="ECO:0000313" key="2">
    <source>
        <dbReference type="Proteomes" id="UP000501459"/>
    </source>
</evidence>
<organism evidence="1 2">
    <name type="scientific">Mycobacterium phage MarkPhew</name>
    <dbReference type="NCBI Taxonomy" id="2725625"/>
    <lineage>
        <taxon>Viruses</taxon>
        <taxon>Duplodnaviria</taxon>
        <taxon>Heunggongvirae</taxon>
        <taxon>Uroviricota</taxon>
        <taxon>Caudoviricetes</taxon>
        <taxon>Weiservirinae</taxon>
        <taxon>Anayavirus</taxon>
        <taxon>Anayavirus markphew</taxon>
    </lineage>
</organism>
<gene>
    <name evidence="1" type="primary">64</name>
    <name evidence="1" type="ORF">SEA_MARKPHEW_64</name>
</gene>
<sequence>MKPWRIRRLVEGEIVVGWVIEQYLGAELGHVVVDYYQDGPAAFAAFADPSTSGA</sequence>
<dbReference type="GeneID" id="60324928"/>
<dbReference type="EMBL" id="MT310859">
    <property type="protein sequence ID" value="QJD50364.1"/>
    <property type="molecule type" value="Genomic_DNA"/>
</dbReference>
<keyword evidence="2" id="KW-1185">Reference proteome</keyword>
<dbReference type="RefSeq" id="YP_009953455.1">
    <property type="nucleotide sequence ID" value="NC_051622.1"/>
</dbReference>
<reference evidence="2" key="1">
    <citation type="submission" date="2020-04" db="EMBL/GenBank/DDBJ databases">
        <authorList>
            <person name="Beauchamp P."/>
            <person name="Lattanzi R."/>
            <person name="Bidaburu M."/>
            <person name="Columbini C."/>
            <person name="Evard R."/>
            <person name="Fitzgerald S."/>
            <person name="Lopez A.J."/>
            <person name="Braley A."/>
            <person name="Ettinger A.-S.H."/>
            <person name="Anders K.R."/>
            <person name="Garlena R.A."/>
            <person name="Russell D.A."/>
            <person name="Pope W.H."/>
            <person name="Jacobs-Sera D."/>
            <person name="Hatfull G.F."/>
        </authorList>
    </citation>
    <scope>NUCLEOTIDE SEQUENCE [LARGE SCALE GENOMIC DNA]</scope>
</reference>
<evidence type="ECO:0000313" key="1">
    <source>
        <dbReference type="EMBL" id="QJD50364.1"/>
    </source>
</evidence>
<proteinExistence type="predicted"/>
<dbReference type="KEGG" id="vg:60324928"/>
<dbReference type="Proteomes" id="UP000501459">
    <property type="component" value="Segment"/>
</dbReference>
<protein>
    <submittedName>
        <fullName evidence="1">Uncharacterized protein</fullName>
    </submittedName>
</protein>